<dbReference type="Proteomes" id="UP001247620">
    <property type="component" value="Unassembled WGS sequence"/>
</dbReference>
<gene>
    <name evidence="1" type="ORF">J2W55_000535</name>
</gene>
<keyword evidence="2" id="KW-1185">Reference proteome</keyword>
<dbReference type="RefSeq" id="WP_310091628.1">
    <property type="nucleotide sequence ID" value="NZ_JAVDUU010000001.1"/>
</dbReference>
<evidence type="ECO:0008006" key="3">
    <source>
        <dbReference type="Google" id="ProtNLM"/>
    </source>
</evidence>
<proteinExistence type="predicted"/>
<organism evidence="1 2">
    <name type="scientific">Mucilaginibacter pocheonensis</name>
    <dbReference type="NCBI Taxonomy" id="398050"/>
    <lineage>
        <taxon>Bacteria</taxon>
        <taxon>Pseudomonadati</taxon>
        <taxon>Bacteroidota</taxon>
        <taxon>Sphingobacteriia</taxon>
        <taxon>Sphingobacteriales</taxon>
        <taxon>Sphingobacteriaceae</taxon>
        <taxon>Mucilaginibacter</taxon>
    </lineage>
</organism>
<comment type="caution">
    <text evidence="1">The sequence shown here is derived from an EMBL/GenBank/DDBJ whole genome shotgun (WGS) entry which is preliminary data.</text>
</comment>
<name>A0ABU1T5N5_9SPHI</name>
<accession>A0ABU1T5N5</accession>
<reference evidence="1 2" key="1">
    <citation type="submission" date="2023-07" db="EMBL/GenBank/DDBJ databases">
        <title>Sorghum-associated microbial communities from plants grown in Nebraska, USA.</title>
        <authorList>
            <person name="Schachtman D."/>
        </authorList>
    </citation>
    <scope>NUCLEOTIDE SEQUENCE [LARGE SCALE GENOMIC DNA]</scope>
    <source>
        <strain evidence="1 2">3262</strain>
    </source>
</reference>
<evidence type="ECO:0000313" key="1">
    <source>
        <dbReference type="EMBL" id="MDR6940707.1"/>
    </source>
</evidence>
<dbReference type="PROSITE" id="PS51257">
    <property type="entry name" value="PROKAR_LIPOPROTEIN"/>
    <property type="match status" value="1"/>
</dbReference>
<dbReference type="EMBL" id="JAVDUU010000001">
    <property type="protein sequence ID" value="MDR6940707.1"/>
    <property type="molecule type" value="Genomic_DNA"/>
</dbReference>
<protein>
    <recommendedName>
        <fullName evidence="3">DUF4397 domain-containing protein</fullName>
    </recommendedName>
</protein>
<evidence type="ECO:0000313" key="2">
    <source>
        <dbReference type="Proteomes" id="UP001247620"/>
    </source>
</evidence>
<sequence>MRKFTLFICATAILYTISSCSKDQALNSTKKTLFEISLTPPFANSVNTTWNQVLGGEAIIQFYALHSDTLTASVTEDSLNLKNIAIYNKRLTAGNYNITLNTKSMAVADTFIRFNAQANAVAVNKDLSINLTATSSDGVITISKNQISSLERPTFTPAGTNAMYQFGLANGYYFIYVKDAVNGTIRFTEATTGDSYLKDITISAMNQYDMSAILYTTGISVHSSQFHLIPTL</sequence>